<dbReference type="SUPFAM" id="SSF48498">
    <property type="entry name" value="Tetracyclin repressor-like, C-terminal domain"/>
    <property type="match status" value="1"/>
</dbReference>
<dbReference type="RefSeq" id="WP_189108432.1">
    <property type="nucleotide sequence ID" value="NZ_BMMV01000010.1"/>
</dbReference>
<evidence type="ECO:0000313" key="8">
    <source>
        <dbReference type="Proteomes" id="UP000660265"/>
    </source>
</evidence>
<dbReference type="Gene3D" id="1.10.357.10">
    <property type="entry name" value="Tetracycline Repressor, domain 2"/>
    <property type="match status" value="1"/>
</dbReference>
<dbReference type="PANTHER" id="PTHR30055:SF151">
    <property type="entry name" value="TRANSCRIPTIONAL REGULATORY PROTEIN"/>
    <property type="match status" value="1"/>
</dbReference>
<dbReference type="InterPro" id="IPR050109">
    <property type="entry name" value="HTH-type_TetR-like_transc_reg"/>
</dbReference>
<protein>
    <submittedName>
        <fullName evidence="7">TetR family transcriptional regulator</fullName>
    </submittedName>
</protein>
<evidence type="ECO:0000256" key="5">
    <source>
        <dbReference type="PROSITE-ProRule" id="PRU00335"/>
    </source>
</evidence>
<proteinExistence type="predicted"/>
<dbReference type="InterPro" id="IPR003012">
    <property type="entry name" value="Tet_transcr_reg_TetR"/>
</dbReference>
<name>A0ABQ2EBT0_9ACTN</name>
<keyword evidence="4" id="KW-0804">Transcription</keyword>
<dbReference type="EMBL" id="BMMV01000010">
    <property type="protein sequence ID" value="GGK00918.1"/>
    <property type="molecule type" value="Genomic_DNA"/>
</dbReference>
<comment type="caution">
    <text evidence="7">The sequence shown here is derived from an EMBL/GenBank/DDBJ whole genome shotgun (WGS) entry which is preliminary data.</text>
</comment>
<dbReference type="InterPro" id="IPR001647">
    <property type="entry name" value="HTH_TetR"/>
</dbReference>
<dbReference type="PROSITE" id="PS50977">
    <property type="entry name" value="HTH_TETR_2"/>
    <property type="match status" value="1"/>
</dbReference>
<evidence type="ECO:0000256" key="4">
    <source>
        <dbReference type="ARBA" id="ARBA00023163"/>
    </source>
</evidence>
<reference evidence="8" key="1">
    <citation type="journal article" date="2019" name="Int. J. Syst. Evol. Microbiol.">
        <title>The Global Catalogue of Microorganisms (GCM) 10K type strain sequencing project: providing services to taxonomists for standard genome sequencing and annotation.</title>
        <authorList>
            <consortium name="The Broad Institute Genomics Platform"/>
            <consortium name="The Broad Institute Genome Sequencing Center for Infectious Disease"/>
            <person name="Wu L."/>
            <person name="Ma J."/>
        </authorList>
    </citation>
    <scope>NUCLEOTIDE SEQUENCE [LARGE SCALE GENOMIC DNA]</scope>
    <source>
        <strain evidence="8">CGMCC 4.7275</strain>
    </source>
</reference>
<dbReference type="Proteomes" id="UP000660265">
    <property type="component" value="Unassembled WGS sequence"/>
</dbReference>
<dbReference type="PRINTS" id="PR00400">
    <property type="entry name" value="TETREPRESSOR"/>
</dbReference>
<dbReference type="SUPFAM" id="SSF46689">
    <property type="entry name" value="Homeodomain-like"/>
    <property type="match status" value="1"/>
</dbReference>
<dbReference type="InterPro" id="IPR004111">
    <property type="entry name" value="Repressor_TetR_C"/>
</dbReference>
<evidence type="ECO:0000313" key="7">
    <source>
        <dbReference type="EMBL" id="GGK00918.1"/>
    </source>
</evidence>
<dbReference type="InterPro" id="IPR036271">
    <property type="entry name" value="Tet_transcr_reg_TetR-rel_C_sf"/>
</dbReference>
<feature type="domain" description="HTH tetR-type" evidence="6">
    <location>
        <begin position="6"/>
        <end position="66"/>
    </location>
</feature>
<accession>A0ABQ2EBT0</accession>
<evidence type="ECO:0000259" key="6">
    <source>
        <dbReference type="PROSITE" id="PS50977"/>
    </source>
</evidence>
<keyword evidence="3 5" id="KW-0238">DNA-binding</keyword>
<keyword evidence="1" id="KW-0678">Repressor</keyword>
<keyword evidence="2" id="KW-0805">Transcription regulation</keyword>
<dbReference type="InterPro" id="IPR009057">
    <property type="entry name" value="Homeodomain-like_sf"/>
</dbReference>
<sequence>MSKPRFLTPDLIALTALELGDRAGEKAMTMRRIASELGCDPMALYRHFRSRELLLDAVADLAIADAADPDPDLVWDERITATAHAIRGSALRHPGISAHIASRPPMGENGRRLGAAMLTALDEAGLSPVTAVRSVQTLVAYLASSLAMAVRAGVRDQRWEEVSDVISELPETEAPGEELFVVGSAEQFRFGLRLLLAGIKAEAVAESDANEKRKGKATGPR</sequence>
<dbReference type="Pfam" id="PF00440">
    <property type="entry name" value="TetR_N"/>
    <property type="match status" value="1"/>
</dbReference>
<feature type="DNA-binding region" description="H-T-H motif" evidence="5">
    <location>
        <begin position="29"/>
        <end position="48"/>
    </location>
</feature>
<evidence type="ECO:0000256" key="2">
    <source>
        <dbReference type="ARBA" id="ARBA00023015"/>
    </source>
</evidence>
<evidence type="ECO:0000256" key="3">
    <source>
        <dbReference type="ARBA" id="ARBA00023125"/>
    </source>
</evidence>
<evidence type="ECO:0000256" key="1">
    <source>
        <dbReference type="ARBA" id="ARBA00022491"/>
    </source>
</evidence>
<gene>
    <name evidence="7" type="ORF">GCM10011583_35470</name>
</gene>
<dbReference type="PANTHER" id="PTHR30055">
    <property type="entry name" value="HTH-TYPE TRANSCRIPTIONAL REGULATOR RUTR"/>
    <property type="match status" value="1"/>
</dbReference>
<keyword evidence="8" id="KW-1185">Reference proteome</keyword>
<organism evidence="7 8">
    <name type="scientific">Streptomyces camponoticapitis</name>
    <dbReference type="NCBI Taxonomy" id="1616125"/>
    <lineage>
        <taxon>Bacteria</taxon>
        <taxon>Bacillati</taxon>
        <taxon>Actinomycetota</taxon>
        <taxon>Actinomycetes</taxon>
        <taxon>Kitasatosporales</taxon>
        <taxon>Streptomycetaceae</taxon>
        <taxon>Streptomyces</taxon>
    </lineage>
</organism>
<dbReference type="Pfam" id="PF02909">
    <property type="entry name" value="TetR_C_1"/>
    <property type="match status" value="1"/>
</dbReference>